<reference evidence="1 2" key="1">
    <citation type="submission" date="2020-11" db="EMBL/GenBank/DDBJ databases">
        <title>Pedobacter endophytica, an endophytic bacteria isolated form Carex pumila.</title>
        <authorList>
            <person name="Peng Y."/>
            <person name="Jiang L."/>
            <person name="Lee J."/>
        </authorList>
    </citation>
    <scope>NUCLEOTIDE SEQUENCE [LARGE SCALE GENOMIC DNA]</scope>
    <source>
        <strain evidence="1 2">JBR3-12</strain>
    </source>
</reference>
<dbReference type="EMBL" id="CP064939">
    <property type="protein sequence ID" value="QPH38959.1"/>
    <property type="molecule type" value="Genomic_DNA"/>
</dbReference>
<organism evidence="1 2">
    <name type="scientific">Pedobacter endophyticus</name>
    <dbReference type="NCBI Taxonomy" id="2789740"/>
    <lineage>
        <taxon>Bacteria</taxon>
        <taxon>Pseudomonadati</taxon>
        <taxon>Bacteroidota</taxon>
        <taxon>Sphingobacteriia</taxon>
        <taxon>Sphingobacteriales</taxon>
        <taxon>Sphingobacteriaceae</taxon>
        <taxon>Pedobacter</taxon>
    </lineage>
</organism>
<dbReference type="AlphaFoldDB" id="A0A7S9KYM4"/>
<evidence type="ECO:0000313" key="2">
    <source>
        <dbReference type="Proteomes" id="UP000594759"/>
    </source>
</evidence>
<keyword evidence="2" id="KW-1185">Reference proteome</keyword>
<protein>
    <submittedName>
        <fullName evidence="1">Uncharacterized protein</fullName>
    </submittedName>
</protein>
<name>A0A7S9KYM4_9SPHI</name>
<gene>
    <name evidence="1" type="ORF">IZT61_18125</name>
</gene>
<dbReference type="KEGG" id="pex:IZT61_18125"/>
<accession>A0A7S9KYM4</accession>
<proteinExistence type="predicted"/>
<sequence>MLKKLFILITLVVAGIAGYGQSVYLNLIGQKMSVAISQEKQLKSSIYKGGGDMLIPKDMAFPLRYI</sequence>
<evidence type="ECO:0000313" key="1">
    <source>
        <dbReference type="EMBL" id="QPH38959.1"/>
    </source>
</evidence>
<dbReference type="Proteomes" id="UP000594759">
    <property type="component" value="Chromosome"/>
</dbReference>
<dbReference type="RefSeq" id="WP_196098434.1">
    <property type="nucleotide sequence ID" value="NZ_CP064939.1"/>
</dbReference>